<dbReference type="EMBL" id="BAFK01000009">
    <property type="protein sequence ID" value="GAB58970.1"/>
    <property type="molecule type" value="Genomic_DNA"/>
</dbReference>
<accession>I1DY42</accession>
<comment type="caution">
    <text evidence="1">The sequence shown here is derived from an EMBL/GenBank/DDBJ whole genome shotgun (WGS) entry which is preliminary data.</text>
</comment>
<name>I1DY42_9GAMM</name>
<sequence length="54" mass="6312">MWRLYYFCADKFKKTAVKRHKLKKPDDKAGKSFYTACRFQANGPIAQLVRALDS</sequence>
<evidence type="ECO:0000313" key="2">
    <source>
        <dbReference type="Proteomes" id="UP000004374"/>
    </source>
</evidence>
<dbReference type="AlphaFoldDB" id="I1DY42"/>
<gene>
    <name evidence="1" type="ORF">RNAN_1959</name>
</gene>
<proteinExistence type="predicted"/>
<organism evidence="1 2">
    <name type="scientific">Rheinheimera nanhaiensis E407-8</name>
    <dbReference type="NCBI Taxonomy" id="562729"/>
    <lineage>
        <taxon>Bacteria</taxon>
        <taxon>Pseudomonadati</taxon>
        <taxon>Pseudomonadota</taxon>
        <taxon>Gammaproteobacteria</taxon>
        <taxon>Chromatiales</taxon>
        <taxon>Chromatiaceae</taxon>
        <taxon>Rheinheimera</taxon>
    </lineage>
</organism>
<evidence type="ECO:0000313" key="1">
    <source>
        <dbReference type="EMBL" id="GAB58970.1"/>
    </source>
</evidence>
<protein>
    <submittedName>
        <fullName evidence="1">Uncharacterized protein</fullName>
    </submittedName>
</protein>
<keyword evidence="2" id="KW-1185">Reference proteome</keyword>
<dbReference type="STRING" id="562729.RNAN_1959"/>
<dbReference type="Proteomes" id="UP000004374">
    <property type="component" value="Unassembled WGS sequence"/>
</dbReference>
<reference evidence="1 2" key="1">
    <citation type="journal article" date="2012" name="J. Bacteriol.">
        <title>Genome Sequence of the Protease-Producing Bacterium Rheinheimera nanhaiensis E407-8T, Isolated from Deep-Sea Sediment of the South China Sea.</title>
        <authorList>
            <person name="Zhang X.-Y."/>
            <person name="Zhang Y.-J."/>
            <person name="Qin Q.-L."/>
            <person name="Xie B.-B."/>
            <person name="Chen X.-L."/>
            <person name="Zhou B.-C."/>
            <person name="Zhang Y.-Z."/>
        </authorList>
    </citation>
    <scope>NUCLEOTIDE SEQUENCE [LARGE SCALE GENOMIC DNA]</scope>
    <source>
        <strain evidence="1 2">E407-8</strain>
    </source>
</reference>